<keyword evidence="2" id="KW-1185">Reference proteome</keyword>
<gene>
    <name evidence="1" type="ordered locus">RB7545</name>
</gene>
<dbReference type="Proteomes" id="UP000001025">
    <property type="component" value="Chromosome"/>
</dbReference>
<dbReference type="EnsemblBacteria" id="CAD75421">
    <property type="protein sequence ID" value="CAD75421"/>
    <property type="gene ID" value="RB7545"/>
</dbReference>
<accession>Q7UNJ8</accession>
<name>Q7UNJ8_RHOBA</name>
<reference evidence="1 2" key="1">
    <citation type="journal article" date="2003" name="Proc. Natl. Acad. Sci. U.S.A.">
        <title>Complete genome sequence of the marine planctomycete Pirellula sp. strain 1.</title>
        <authorList>
            <person name="Gloeckner F.O."/>
            <person name="Kube M."/>
            <person name="Bauer M."/>
            <person name="Teeling H."/>
            <person name="Lombardot T."/>
            <person name="Ludwig W."/>
            <person name="Gade D."/>
            <person name="Beck A."/>
            <person name="Borzym K."/>
            <person name="Heitmann K."/>
            <person name="Rabus R."/>
            <person name="Schlesner H."/>
            <person name="Amann R."/>
            <person name="Reinhardt R."/>
        </authorList>
    </citation>
    <scope>NUCLEOTIDE SEQUENCE [LARGE SCALE GENOMIC DNA]</scope>
    <source>
        <strain evidence="2">DSM 10527 / NCIMB 13988 / SH1</strain>
    </source>
</reference>
<dbReference type="EMBL" id="BX294146">
    <property type="protein sequence ID" value="CAD75421.1"/>
    <property type="molecule type" value="Genomic_DNA"/>
</dbReference>
<evidence type="ECO:0000313" key="1">
    <source>
        <dbReference type="EMBL" id="CAD75421.1"/>
    </source>
</evidence>
<proteinExistence type="predicted"/>
<dbReference type="InParanoid" id="Q7UNJ8"/>
<organism evidence="1 2">
    <name type="scientific">Rhodopirellula baltica (strain DSM 10527 / NCIMB 13988 / SH1)</name>
    <dbReference type="NCBI Taxonomy" id="243090"/>
    <lineage>
        <taxon>Bacteria</taxon>
        <taxon>Pseudomonadati</taxon>
        <taxon>Planctomycetota</taxon>
        <taxon>Planctomycetia</taxon>
        <taxon>Pirellulales</taxon>
        <taxon>Pirellulaceae</taxon>
        <taxon>Rhodopirellula</taxon>
    </lineage>
</organism>
<dbReference type="KEGG" id="rba:RB7545"/>
<dbReference type="AlphaFoldDB" id="Q7UNJ8"/>
<sequence>MASKWERTWVSSRSEGRWTRKPSSLNQLFDVRLGRDSPKATFRHDPKSIWLDCAGRMTHNAHQENTIRQQSDFPQP</sequence>
<dbReference type="HOGENOM" id="CLU_2652059_0_0_0"/>
<evidence type="ECO:0000313" key="2">
    <source>
        <dbReference type="Proteomes" id="UP000001025"/>
    </source>
</evidence>
<protein>
    <submittedName>
        <fullName evidence="1">Uncharacterized protein</fullName>
    </submittedName>
</protein>